<evidence type="ECO:0000313" key="4">
    <source>
        <dbReference type="Proteomes" id="UP000005952"/>
    </source>
</evidence>
<feature type="chain" id="PRO_5004105825" description="Porin domain-containing protein" evidence="1">
    <location>
        <begin position="25"/>
        <end position="441"/>
    </location>
</feature>
<dbReference type="HOGENOM" id="CLU_037013_0_0_5"/>
<name>N0B2F1_9HYPH</name>
<dbReference type="KEGG" id="hdt:HYPDE_30073"/>
<reference evidence="3 4" key="1">
    <citation type="journal article" date="2013" name="Genome Announc.">
        <title>Genome sequences for three denitrifying bacterial strains isolated from a uranium- and nitrate-contaminated subsurface environment.</title>
        <authorList>
            <person name="Venkatramanan R."/>
            <person name="Prakash O."/>
            <person name="Woyke T."/>
            <person name="Chain P."/>
            <person name="Goodwin L.A."/>
            <person name="Watson D."/>
            <person name="Brooks S."/>
            <person name="Kostka J.E."/>
            <person name="Green S.J."/>
        </authorList>
    </citation>
    <scope>NUCLEOTIDE SEQUENCE [LARGE SCALE GENOMIC DNA]</scope>
    <source>
        <strain evidence="3 4">1NES1</strain>
    </source>
</reference>
<dbReference type="Gene3D" id="2.40.160.10">
    <property type="entry name" value="Porin"/>
    <property type="match status" value="1"/>
</dbReference>
<sequence length="441" mass="46921">MKYRLGALVAAGVLAGGFATSASAADLGGNCCADLEERIAELEATTARKGNRKVSLTVSGWVGQQVTWWDDGSESNVYVTDLGSTLASHVMFTGQAQIMPGWTAGYVLHLEAIGSDSLTTSQDVADGPNAVLLSGSTATNGVSTLQSFWFIKSDQLGKVSVGKQSQASDNTAILVDGSGSLVPANWVPFDFFSFFVRRDNGALTNLAWAGAGVWGDVNGLPTNSVRYDSPTFGGFSVSASWGEDDFWDVAARYAGEWNSVKVSIAAAYSQTSDNHNTNAFFPAGNTLQPIDTGYFQIGAYAEHVPTGLFAYGAYGHLNYGGDHWGDARSNDTWYGKAGIRQRWNPLGHTVLYGEYEHIENRNGTAFTGPVTDTGGGVTFYDSSSARLWGVGVVQEIDAAAMSLWLKYRNIDASFSGVETNSETGFGTDNFNEVTAGALINF</sequence>
<dbReference type="GO" id="GO:0015288">
    <property type="term" value="F:porin activity"/>
    <property type="evidence" value="ECO:0007669"/>
    <property type="project" value="InterPro"/>
</dbReference>
<gene>
    <name evidence="3" type="ORF">HYPDE_30073</name>
</gene>
<keyword evidence="4" id="KW-1185">Reference proteome</keyword>
<dbReference type="SUPFAM" id="SSF56935">
    <property type="entry name" value="Porins"/>
    <property type="match status" value="1"/>
</dbReference>
<feature type="domain" description="Porin" evidence="2">
    <location>
        <begin position="11"/>
        <end position="364"/>
    </location>
</feature>
<accession>N0B2F1</accession>
<dbReference type="InterPro" id="IPR023614">
    <property type="entry name" value="Porin_dom_sf"/>
</dbReference>
<keyword evidence="1" id="KW-0732">Signal</keyword>
<feature type="signal peptide" evidence="1">
    <location>
        <begin position="1"/>
        <end position="24"/>
    </location>
</feature>
<dbReference type="eggNOG" id="COG3203">
    <property type="taxonomic scope" value="Bacteria"/>
</dbReference>
<organism evidence="3 4">
    <name type="scientific">Hyphomicrobium denitrificans 1NES1</name>
    <dbReference type="NCBI Taxonomy" id="670307"/>
    <lineage>
        <taxon>Bacteria</taxon>
        <taxon>Pseudomonadati</taxon>
        <taxon>Pseudomonadota</taxon>
        <taxon>Alphaproteobacteria</taxon>
        <taxon>Hyphomicrobiales</taxon>
        <taxon>Hyphomicrobiaceae</taxon>
        <taxon>Hyphomicrobium</taxon>
    </lineage>
</organism>
<dbReference type="AlphaFoldDB" id="N0B2F1"/>
<dbReference type="Pfam" id="PF13609">
    <property type="entry name" value="Porin_4"/>
    <property type="match status" value="1"/>
</dbReference>
<dbReference type="Proteomes" id="UP000005952">
    <property type="component" value="Chromosome"/>
</dbReference>
<dbReference type="GO" id="GO:0016020">
    <property type="term" value="C:membrane"/>
    <property type="evidence" value="ECO:0007669"/>
    <property type="project" value="InterPro"/>
</dbReference>
<evidence type="ECO:0000259" key="2">
    <source>
        <dbReference type="Pfam" id="PF13609"/>
    </source>
</evidence>
<dbReference type="STRING" id="670307.HYPDE_30073"/>
<evidence type="ECO:0000256" key="1">
    <source>
        <dbReference type="SAM" id="SignalP"/>
    </source>
</evidence>
<proteinExistence type="predicted"/>
<protein>
    <recommendedName>
        <fullName evidence="2">Porin domain-containing protein</fullName>
    </recommendedName>
</protein>
<dbReference type="EMBL" id="CP005587">
    <property type="protein sequence ID" value="AGK57689.1"/>
    <property type="molecule type" value="Genomic_DNA"/>
</dbReference>
<dbReference type="InterPro" id="IPR033900">
    <property type="entry name" value="Gram_neg_porin_domain"/>
</dbReference>
<evidence type="ECO:0000313" key="3">
    <source>
        <dbReference type="EMBL" id="AGK57689.1"/>
    </source>
</evidence>